<evidence type="ECO:0000313" key="4">
    <source>
        <dbReference type="EMBL" id="WPG98166.1"/>
    </source>
</evidence>
<protein>
    <recommendedName>
        <fullName evidence="6">Urease accessory protein UreF</fullName>
    </recommendedName>
</protein>
<dbReference type="GO" id="GO:0016151">
    <property type="term" value="F:nickel cation binding"/>
    <property type="evidence" value="ECO:0007669"/>
    <property type="project" value="InterPro"/>
</dbReference>
<keyword evidence="5" id="KW-1185">Reference proteome</keyword>
<dbReference type="Proteomes" id="UP001303373">
    <property type="component" value="Chromosome 1"/>
</dbReference>
<dbReference type="Pfam" id="PF01730">
    <property type="entry name" value="UreF"/>
    <property type="match status" value="1"/>
</dbReference>
<name>A0AAQ3LY55_9PEZI</name>
<evidence type="ECO:0000256" key="1">
    <source>
        <dbReference type="ARBA" id="ARBA00022988"/>
    </source>
</evidence>
<dbReference type="HAMAP" id="MF_01385">
    <property type="entry name" value="UreF"/>
    <property type="match status" value="1"/>
</dbReference>
<dbReference type="PANTHER" id="PTHR33620:SF1">
    <property type="entry name" value="UREASE ACCESSORY PROTEIN F"/>
    <property type="match status" value="1"/>
</dbReference>
<proteinExistence type="inferred from homology"/>
<dbReference type="Gene3D" id="1.10.4190.10">
    <property type="entry name" value="Urease accessory protein UreF"/>
    <property type="match status" value="1"/>
</dbReference>
<reference evidence="4 5" key="1">
    <citation type="submission" date="2023-11" db="EMBL/GenBank/DDBJ databases">
        <title>An acidophilic fungus is an integral part of prey digestion in a carnivorous sundew plant.</title>
        <authorList>
            <person name="Tsai I.J."/>
        </authorList>
    </citation>
    <scope>NUCLEOTIDE SEQUENCE [LARGE SCALE GENOMIC DNA]</scope>
    <source>
        <strain evidence="4">169a</strain>
    </source>
</reference>
<accession>A0AAQ3LY55</accession>
<dbReference type="PANTHER" id="PTHR33620">
    <property type="entry name" value="UREASE ACCESSORY PROTEIN F"/>
    <property type="match status" value="1"/>
</dbReference>
<keyword evidence="2" id="KW-0143">Chaperone</keyword>
<organism evidence="4 5">
    <name type="scientific">Acrodontium crateriforme</name>
    <dbReference type="NCBI Taxonomy" id="150365"/>
    <lineage>
        <taxon>Eukaryota</taxon>
        <taxon>Fungi</taxon>
        <taxon>Dikarya</taxon>
        <taxon>Ascomycota</taxon>
        <taxon>Pezizomycotina</taxon>
        <taxon>Dothideomycetes</taxon>
        <taxon>Dothideomycetidae</taxon>
        <taxon>Mycosphaerellales</taxon>
        <taxon>Teratosphaeriaceae</taxon>
        <taxon>Acrodontium</taxon>
    </lineage>
</organism>
<evidence type="ECO:0000313" key="5">
    <source>
        <dbReference type="Proteomes" id="UP001303373"/>
    </source>
</evidence>
<sequence length="354" mass="38486">MPNVRDNLPIGAKESRLGLSMAYACQGIGLSLDLCLADFRVVLNPVPIIFSPHLENSSWLLASFGVDEDVVAKLRVLARPRMNGTPTQPRTRRLLIHGPLYRQVIDMNSSPIHALLLLSDSALPLGSFAFSSGLESFLAHNRHANSNARLQAFDAFLGQSLLNVGSTALPYVLDAYRNPNGLVELDSDFDASTPCTVARRASITQGRALLTIWERSLWSSVVDTELCSIAGKQMTEFAYAIKTAKPDAFGLQLNGHFPPLFGVVCLALGLSAEDAAYLFLLNHAKAVLSAAVRASVMGPYQSQTVLASADLRKSIQVCIARETDTKISDTAVTVPAMDLWMGRHELLYSRIFNS</sequence>
<dbReference type="InterPro" id="IPR038277">
    <property type="entry name" value="UreF_sf"/>
</dbReference>
<dbReference type="InterPro" id="IPR002639">
    <property type="entry name" value="UreF"/>
</dbReference>
<comment type="similarity">
    <text evidence="3">Belongs to the UreF family.</text>
</comment>
<dbReference type="AlphaFoldDB" id="A0AAQ3LY55"/>
<dbReference type="EMBL" id="CP138580">
    <property type="protein sequence ID" value="WPG98166.1"/>
    <property type="molecule type" value="Genomic_DNA"/>
</dbReference>
<evidence type="ECO:0000256" key="3">
    <source>
        <dbReference type="ARBA" id="ARBA00046339"/>
    </source>
</evidence>
<evidence type="ECO:0000256" key="2">
    <source>
        <dbReference type="ARBA" id="ARBA00023186"/>
    </source>
</evidence>
<gene>
    <name evidence="4" type="ORF">R9X50_00095200</name>
</gene>
<keyword evidence="1" id="KW-0996">Nickel insertion</keyword>
<evidence type="ECO:0008006" key="6">
    <source>
        <dbReference type="Google" id="ProtNLM"/>
    </source>
</evidence>